<evidence type="ECO:0000256" key="4">
    <source>
        <dbReference type="SAM" id="Coils"/>
    </source>
</evidence>
<dbReference type="AlphaFoldDB" id="A0A409XYD5"/>
<dbReference type="Proteomes" id="UP000284706">
    <property type="component" value="Unassembled WGS sequence"/>
</dbReference>
<evidence type="ECO:0000313" key="7">
    <source>
        <dbReference type="Proteomes" id="UP000284706"/>
    </source>
</evidence>
<feature type="region of interest" description="Disordered" evidence="5">
    <location>
        <begin position="562"/>
        <end position="586"/>
    </location>
</feature>
<feature type="repeat" description="ANK" evidence="3">
    <location>
        <begin position="132"/>
        <end position="164"/>
    </location>
</feature>
<keyword evidence="1" id="KW-0677">Repeat</keyword>
<accession>A0A409XYD5</accession>
<proteinExistence type="predicted"/>
<evidence type="ECO:0000256" key="5">
    <source>
        <dbReference type="SAM" id="MobiDB-lite"/>
    </source>
</evidence>
<dbReference type="PROSITE" id="PS50297">
    <property type="entry name" value="ANK_REP_REGION"/>
    <property type="match status" value="1"/>
</dbReference>
<evidence type="ECO:0000313" key="6">
    <source>
        <dbReference type="EMBL" id="PPQ95745.1"/>
    </source>
</evidence>
<dbReference type="Pfam" id="PF12796">
    <property type="entry name" value="Ank_2"/>
    <property type="match status" value="1"/>
</dbReference>
<reference evidence="6 7" key="1">
    <citation type="journal article" date="2018" name="Evol. Lett.">
        <title>Horizontal gene cluster transfer increased hallucinogenic mushroom diversity.</title>
        <authorList>
            <person name="Reynolds H.T."/>
            <person name="Vijayakumar V."/>
            <person name="Gluck-Thaler E."/>
            <person name="Korotkin H.B."/>
            <person name="Matheny P.B."/>
            <person name="Slot J.C."/>
        </authorList>
    </citation>
    <scope>NUCLEOTIDE SEQUENCE [LARGE SCALE GENOMIC DNA]</scope>
    <source>
        <strain evidence="6 7">SRW20</strain>
    </source>
</reference>
<dbReference type="PANTHER" id="PTHR24198:SF165">
    <property type="entry name" value="ANKYRIN REPEAT-CONTAINING PROTEIN-RELATED"/>
    <property type="match status" value="1"/>
</dbReference>
<protein>
    <submittedName>
        <fullName evidence="6">Uncharacterized protein</fullName>
    </submittedName>
</protein>
<keyword evidence="7" id="KW-1185">Reference proteome</keyword>
<gene>
    <name evidence="6" type="ORF">CVT26_015871</name>
</gene>
<feature type="repeat" description="ANK" evidence="3">
    <location>
        <begin position="370"/>
        <end position="403"/>
    </location>
</feature>
<keyword evidence="2 3" id="KW-0040">ANK repeat</keyword>
<evidence type="ECO:0000256" key="3">
    <source>
        <dbReference type="PROSITE-ProRule" id="PRU00023"/>
    </source>
</evidence>
<dbReference type="STRING" id="231916.A0A409XYD5"/>
<dbReference type="PROSITE" id="PS50088">
    <property type="entry name" value="ANK_REPEAT"/>
    <property type="match status" value="2"/>
</dbReference>
<dbReference type="OrthoDB" id="539213at2759"/>
<dbReference type="Gene3D" id="1.25.40.20">
    <property type="entry name" value="Ankyrin repeat-containing domain"/>
    <property type="match status" value="2"/>
</dbReference>
<dbReference type="SMART" id="SM00248">
    <property type="entry name" value="ANK"/>
    <property type="match status" value="6"/>
</dbReference>
<dbReference type="Pfam" id="PF00023">
    <property type="entry name" value="Ank"/>
    <property type="match status" value="1"/>
</dbReference>
<feature type="coiled-coil region" evidence="4">
    <location>
        <begin position="650"/>
        <end position="707"/>
    </location>
</feature>
<evidence type="ECO:0000256" key="2">
    <source>
        <dbReference type="ARBA" id="ARBA00023043"/>
    </source>
</evidence>
<sequence length="934" mass="103520">MESSHTLLENHGLHRFALVGDDDGIRRSLRAGADINALDSAGRTAVMCAVAGEHWQNIDACDASFMTPKRLNALKLLVNHPDVSLFTLNAPQSSMNGVIPLGMAAWLNQPQAIRVLLEESADSVSVDGMDSHGATALMYAARDGNLEVVQALLFRGARPDFRDRNHRTTVQFALSHPQILWLCETVLRRHRWRESKSADRTRLCLESERLVEFAYSSMPFSEDLEPPPLSIFTEESTSRLTNTLISCIQSSDLTFIHSLLFSPAVQATSPPDLYPMSVPVLVNLPDANGWSLIHHCVAASQPSIEILDALYCAGADVSLFTANEQQQSPLHILARTAKAPSNSEEERLLRDFVLHLIHDLRAPLSARDKEDETCLHIAAEHGHSSELLRLFLDCDSNGNIRELKNSRGLTPFEVSKKEFLPAFQSEERCPSALSNRTIRPSDSFASLSSVTELSTFYSGNDAASIFSASDFDTAGAVQQLLTSLRATSLSTQHSNRPAHIHYLEDCLEDASEQCDSIIIYFRSRIEEASRMVEDLQKNADRVDDVRNVITVAAKAKLSARGITPLPPRKRQRDSEDSATTVVQSEDDSLLSPSTIQSFYPVDGRHVSKGTQTTLLDQFTASRFLSADTRWLDQSSSTSEFTDSKVYFASLVDIEREIAQLQSQLASVSNNDSASKASIKLKQAMKKRKKLEDKIQEIDMDRKEKKDSTLTSSKIKSWLKKMVSAPQHSSSTKLEIILDLNAPSCNVGREVKRPKEPSIREGDILDHSIDDALKTSQVVLDNAHRDLRSINDCLASAEQFINLANHSISRTQRIVKRAIKKREAMINELHESAAAHVNLSPADALSPNLLGYSNAISSRPSLSSISTIYSTTSSIMSVAATLTENDDEDARIVRRLLLRKIEAQISGAWDEVDKVIGWLQIVKEAVRSVKRRAHL</sequence>
<dbReference type="SUPFAM" id="SSF48403">
    <property type="entry name" value="Ankyrin repeat"/>
    <property type="match status" value="1"/>
</dbReference>
<comment type="caution">
    <text evidence="6">The sequence shown here is derived from an EMBL/GenBank/DDBJ whole genome shotgun (WGS) entry which is preliminary data.</text>
</comment>
<dbReference type="InParanoid" id="A0A409XYD5"/>
<keyword evidence="4" id="KW-0175">Coiled coil</keyword>
<dbReference type="EMBL" id="NHYE01001416">
    <property type="protein sequence ID" value="PPQ95745.1"/>
    <property type="molecule type" value="Genomic_DNA"/>
</dbReference>
<dbReference type="PANTHER" id="PTHR24198">
    <property type="entry name" value="ANKYRIN REPEAT AND PROTEIN KINASE DOMAIN-CONTAINING PROTEIN"/>
    <property type="match status" value="1"/>
</dbReference>
<dbReference type="InterPro" id="IPR002110">
    <property type="entry name" value="Ankyrin_rpt"/>
</dbReference>
<evidence type="ECO:0000256" key="1">
    <source>
        <dbReference type="ARBA" id="ARBA00022737"/>
    </source>
</evidence>
<dbReference type="InterPro" id="IPR036770">
    <property type="entry name" value="Ankyrin_rpt-contain_sf"/>
</dbReference>
<name>A0A409XYD5_9AGAR</name>
<organism evidence="6 7">
    <name type="scientific">Gymnopilus dilepis</name>
    <dbReference type="NCBI Taxonomy" id="231916"/>
    <lineage>
        <taxon>Eukaryota</taxon>
        <taxon>Fungi</taxon>
        <taxon>Dikarya</taxon>
        <taxon>Basidiomycota</taxon>
        <taxon>Agaricomycotina</taxon>
        <taxon>Agaricomycetes</taxon>
        <taxon>Agaricomycetidae</taxon>
        <taxon>Agaricales</taxon>
        <taxon>Agaricineae</taxon>
        <taxon>Hymenogastraceae</taxon>
        <taxon>Gymnopilus</taxon>
    </lineage>
</organism>